<reference evidence="2" key="1">
    <citation type="journal article" date="2020" name="Biotechnol. Biofuels">
        <title>New insights from the biogas microbiome by comprehensive genome-resolved metagenomics of nearly 1600 species originating from multiple anaerobic digesters.</title>
        <authorList>
            <person name="Campanaro S."/>
            <person name="Treu L."/>
            <person name="Rodriguez-R L.M."/>
            <person name="Kovalovszki A."/>
            <person name="Ziels R.M."/>
            <person name="Maus I."/>
            <person name="Zhu X."/>
            <person name="Kougias P.G."/>
            <person name="Basile A."/>
            <person name="Luo G."/>
            <person name="Schluter A."/>
            <person name="Konstantinidis K.T."/>
            <person name="Angelidaki I."/>
        </authorList>
    </citation>
    <scope>NUCLEOTIDE SEQUENCE</scope>
    <source>
        <strain evidence="2">AS06rmzACSIP_7</strain>
    </source>
</reference>
<evidence type="ECO:0000313" key="3">
    <source>
        <dbReference type="Proteomes" id="UP000777265"/>
    </source>
</evidence>
<dbReference type="NCBIfam" id="TIGR02122">
    <property type="entry name" value="TRAP_TAXI"/>
    <property type="match status" value="1"/>
</dbReference>
<sequence>MSSKCTFIVFAVLFVIFAIAGGAPAAELVPLYTLPAGGTVYVLGGGVVSVNNKHMTDTKLVQQASSGSLDIVRKMMQKDAQKKASFGIFATSDAFNAYKGNNEYARKAFPNLRAVAFINSTDLYLVVRANSPIKSYKDCAGKRIGIGAAGSTMANTALFLLEQHGVPKNGFKIQYYSYREIVEGIQNNSLDGGFLAGGFPIAAYTELATNFDVRIVPVDGAVLKRLSEYPYYYRTVVKAKSYKGVDKDVPVMGFAVALHTTANTSPELVYKVIKNLFEHKKDYYAIHSSAKELTLENVKKGIAEPFHPGAEKYFKEVGTFK</sequence>
<feature type="signal peptide" evidence="1">
    <location>
        <begin position="1"/>
        <end position="25"/>
    </location>
</feature>
<dbReference type="Gene3D" id="3.40.190.10">
    <property type="entry name" value="Periplasmic binding protein-like II"/>
    <property type="match status" value="2"/>
</dbReference>
<evidence type="ECO:0000313" key="2">
    <source>
        <dbReference type="EMBL" id="NLW35618.1"/>
    </source>
</evidence>
<feature type="chain" id="PRO_5037725022" evidence="1">
    <location>
        <begin position="26"/>
        <end position="321"/>
    </location>
</feature>
<dbReference type="PANTHER" id="PTHR42941">
    <property type="entry name" value="SLL1037 PROTEIN"/>
    <property type="match status" value="1"/>
</dbReference>
<dbReference type="EMBL" id="JAAYEE010000148">
    <property type="protein sequence ID" value="NLW35618.1"/>
    <property type="molecule type" value="Genomic_DNA"/>
</dbReference>
<reference evidence="2" key="2">
    <citation type="submission" date="2020-01" db="EMBL/GenBank/DDBJ databases">
        <authorList>
            <person name="Campanaro S."/>
        </authorList>
    </citation>
    <scope>NUCLEOTIDE SEQUENCE</scope>
    <source>
        <strain evidence="2">AS06rmzACSIP_7</strain>
    </source>
</reference>
<evidence type="ECO:0000256" key="1">
    <source>
        <dbReference type="SAM" id="SignalP"/>
    </source>
</evidence>
<dbReference type="PANTHER" id="PTHR42941:SF1">
    <property type="entry name" value="SLL1037 PROTEIN"/>
    <property type="match status" value="1"/>
</dbReference>
<dbReference type="AlphaFoldDB" id="A0A971M4D1"/>
<keyword evidence="1" id="KW-0732">Signal</keyword>
<dbReference type="Pfam" id="PF16868">
    <property type="entry name" value="NMT1_3"/>
    <property type="match status" value="1"/>
</dbReference>
<proteinExistence type="predicted"/>
<dbReference type="InterPro" id="IPR011852">
    <property type="entry name" value="TRAP_TAXI"/>
</dbReference>
<dbReference type="SUPFAM" id="SSF53850">
    <property type="entry name" value="Periplasmic binding protein-like II"/>
    <property type="match status" value="1"/>
</dbReference>
<name>A0A971M4D1_9BACT</name>
<accession>A0A971M4D1</accession>
<dbReference type="Proteomes" id="UP000777265">
    <property type="component" value="Unassembled WGS sequence"/>
</dbReference>
<gene>
    <name evidence="2" type="ORF">GXY80_09095</name>
</gene>
<protein>
    <submittedName>
        <fullName evidence="2">TAXI family TRAP transporter solute-binding subunit</fullName>
    </submittedName>
</protein>
<comment type="caution">
    <text evidence="2">The sequence shown here is derived from an EMBL/GenBank/DDBJ whole genome shotgun (WGS) entry which is preliminary data.</text>
</comment>
<organism evidence="2 3">
    <name type="scientific">Syntrophorhabdus aromaticivorans</name>
    <dbReference type="NCBI Taxonomy" id="328301"/>
    <lineage>
        <taxon>Bacteria</taxon>
        <taxon>Pseudomonadati</taxon>
        <taxon>Thermodesulfobacteriota</taxon>
        <taxon>Syntrophorhabdia</taxon>
        <taxon>Syntrophorhabdales</taxon>
        <taxon>Syntrophorhabdaceae</taxon>
        <taxon>Syntrophorhabdus</taxon>
    </lineage>
</organism>
<dbReference type="CDD" id="cd13520">
    <property type="entry name" value="PBP2_TAXI_TRAP"/>
    <property type="match status" value="1"/>
</dbReference>